<organism evidence="1 2">
    <name type="scientific">Caenorhabditis nigoni</name>
    <dbReference type="NCBI Taxonomy" id="1611254"/>
    <lineage>
        <taxon>Eukaryota</taxon>
        <taxon>Metazoa</taxon>
        <taxon>Ecdysozoa</taxon>
        <taxon>Nematoda</taxon>
        <taxon>Chromadorea</taxon>
        <taxon>Rhabditida</taxon>
        <taxon>Rhabditina</taxon>
        <taxon>Rhabditomorpha</taxon>
        <taxon>Rhabditoidea</taxon>
        <taxon>Rhabditidae</taxon>
        <taxon>Peloderinae</taxon>
        <taxon>Caenorhabditis</taxon>
    </lineage>
</organism>
<dbReference type="AlphaFoldDB" id="A0A2G5T165"/>
<dbReference type="EMBL" id="PDUG01000006">
    <property type="protein sequence ID" value="PIC20879.1"/>
    <property type="molecule type" value="Genomic_DNA"/>
</dbReference>
<gene>
    <name evidence="1" type="primary">Cnig_chr_X.g25922</name>
    <name evidence="1" type="ORF">B9Z55_025922</name>
</gene>
<dbReference type="Proteomes" id="UP000230233">
    <property type="component" value="Chromosome X"/>
</dbReference>
<reference evidence="2" key="1">
    <citation type="submission" date="2017-10" db="EMBL/GenBank/DDBJ databases">
        <title>Rapid genome shrinkage in a self-fertile nematode reveals novel sperm competition proteins.</title>
        <authorList>
            <person name="Yin D."/>
            <person name="Schwarz E.M."/>
            <person name="Thomas C.G."/>
            <person name="Felde R.L."/>
            <person name="Korf I.F."/>
            <person name="Cutter A.D."/>
            <person name="Schartner C.M."/>
            <person name="Ralston E.J."/>
            <person name="Meyer B.J."/>
            <person name="Haag E.S."/>
        </authorList>
    </citation>
    <scope>NUCLEOTIDE SEQUENCE [LARGE SCALE GENOMIC DNA]</scope>
    <source>
        <strain evidence="2">JU1422</strain>
    </source>
</reference>
<protein>
    <submittedName>
        <fullName evidence="1">Uncharacterized protein</fullName>
    </submittedName>
</protein>
<comment type="caution">
    <text evidence="1">The sequence shown here is derived from an EMBL/GenBank/DDBJ whole genome shotgun (WGS) entry which is preliminary data.</text>
</comment>
<sequence>MRRECASRQRAEKTTMYAANCWLSIQRLCIGRPRRPFSAKAAAADTHTRWAGIGEEEIERESVYGYDCTSLKPQKRGLGQFFGSNQG</sequence>
<name>A0A2G5T165_9PELO</name>
<evidence type="ECO:0000313" key="2">
    <source>
        <dbReference type="Proteomes" id="UP000230233"/>
    </source>
</evidence>
<keyword evidence="2" id="KW-1185">Reference proteome</keyword>
<proteinExistence type="predicted"/>
<evidence type="ECO:0000313" key="1">
    <source>
        <dbReference type="EMBL" id="PIC20879.1"/>
    </source>
</evidence>
<accession>A0A2G5T165</accession>